<dbReference type="AlphaFoldDB" id="A0A316YY71"/>
<dbReference type="EMBL" id="KZ819634">
    <property type="protein sequence ID" value="PWN93704.1"/>
    <property type="molecule type" value="Genomic_DNA"/>
</dbReference>
<feature type="compositionally biased region" description="Basic and acidic residues" evidence="1">
    <location>
        <begin position="273"/>
        <end position="287"/>
    </location>
</feature>
<dbReference type="Proteomes" id="UP000245768">
    <property type="component" value="Unassembled WGS sequence"/>
</dbReference>
<feature type="compositionally biased region" description="Basic residues" evidence="1">
    <location>
        <begin position="121"/>
        <end position="134"/>
    </location>
</feature>
<feature type="compositionally biased region" description="Acidic residues" evidence="1">
    <location>
        <begin position="141"/>
        <end position="153"/>
    </location>
</feature>
<feature type="region of interest" description="Disordered" evidence="1">
    <location>
        <begin position="77"/>
        <end position="354"/>
    </location>
</feature>
<dbReference type="InParanoid" id="A0A316YY71"/>
<proteinExistence type="predicted"/>
<reference evidence="2 3" key="1">
    <citation type="journal article" date="2018" name="Mol. Biol. Evol.">
        <title>Broad Genomic Sampling Reveals a Smut Pathogenic Ancestry of the Fungal Clade Ustilaginomycotina.</title>
        <authorList>
            <person name="Kijpornyongpan T."/>
            <person name="Mondo S.J."/>
            <person name="Barry K."/>
            <person name="Sandor L."/>
            <person name="Lee J."/>
            <person name="Lipzen A."/>
            <person name="Pangilinan J."/>
            <person name="LaButti K."/>
            <person name="Hainaut M."/>
            <person name="Henrissat B."/>
            <person name="Grigoriev I.V."/>
            <person name="Spatafora J.W."/>
            <person name="Aime M.C."/>
        </authorList>
    </citation>
    <scope>NUCLEOTIDE SEQUENCE [LARGE SCALE GENOMIC DNA]</scope>
    <source>
        <strain evidence="2 3">MCA 4198</strain>
    </source>
</reference>
<feature type="compositionally biased region" description="Polar residues" evidence="1">
    <location>
        <begin position="305"/>
        <end position="314"/>
    </location>
</feature>
<evidence type="ECO:0000313" key="2">
    <source>
        <dbReference type="EMBL" id="PWN93704.1"/>
    </source>
</evidence>
<sequence length="450" mass="51122">MDLKQYDRNLGLPTSEDEDELLVVATTKAPTSARASTTVKTEQGDDIWQIRSPVTFDHVKKRFDRIPSIKAKVARMLSSSMEERSEPLDPPTVDKVQWDDEETAVGTPDPFGFLNTEKKLDLRRRSRVQRRVGPGRKPEEFSEDVSEQEEGEETSDKPSAFGTMTAPAPLPEDTHDTADLATRQDQDVEDLPPINVAEERRKSTRVLKSAQAPLSSPSSSSSSSSEERKDPARDSATSSSPEDDGLDLSELRPRRRTAKRKAEAPRSKRRLKMATEEQSKGERRERPLSQFQIMRLKPARKRTDSTLVRTASTARSKRRKNSGKSESVQESQASEEKTKWSSMKKSMGPMKRQLEVGDEVETRQRRLGLRLPEDAGAKRRIKIAWTEMSRLHRTLTEAKRESDTLPKWTSISFTWSEISIHCILLFISQSARSPPFLLTVLSRLRMFPYQ</sequence>
<evidence type="ECO:0000313" key="3">
    <source>
        <dbReference type="Proteomes" id="UP000245768"/>
    </source>
</evidence>
<keyword evidence="3" id="KW-1185">Reference proteome</keyword>
<gene>
    <name evidence="2" type="ORF">FA10DRAFT_28987</name>
</gene>
<dbReference type="GeneID" id="37046244"/>
<feature type="compositionally biased region" description="Basic and acidic residues" evidence="1">
    <location>
        <begin position="172"/>
        <end position="186"/>
    </location>
</feature>
<feature type="compositionally biased region" description="Low complexity" evidence="1">
    <location>
        <begin position="215"/>
        <end position="224"/>
    </location>
</feature>
<protein>
    <submittedName>
        <fullName evidence="2">Uncharacterized protein</fullName>
    </submittedName>
</protein>
<organism evidence="2 3">
    <name type="scientific">Acaromyces ingoldii</name>
    <dbReference type="NCBI Taxonomy" id="215250"/>
    <lineage>
        <taxon>Eukaryota</taxon>
        <taxon>Fungi</taxon>
        <taxon>Dikarya</taxon>
        <taxon>Basidiomycota</taxon>
        <taxon>Ustilaginomycotina</taxon>
        <taxon>Exobasidiomycetes</taxon>
        <taxon>Exobasidiales</taxon>
        <taxon>Cryptobasidiaceae</taxon>
        <taxon>Acaromyces</taxon>
    </lineage>
</organism>
<name>A0A316YY71_9BASI</name>
<dbReference type="RefSeq" id="XP_025380902.1">
    <property type="nucleotide sequence ID" value="XM_025524328.1"/>
</dbReference>
<accession>A0A316YY71</accession>
<evidence type="ECO:0000256" key="1">
    <source>
        <dbReference type="SAM" id="MobiDB-lite"/>
    </source>
</evidence>